<dbReference type="SUPFAM" id="SSF89447">
    <property type="entry name" value="AbrB/MazE/MraZ-like"/>
    <property type="match status" value="1"/>
</dbReference>
<keyword evidence="4" id="KW-1185">Reference proteome</keyword>
<dbReference type="EMBL" id="FPBV01000038">
    <property type="protein sequence ID" value="SFV07720.1"/>
    <property type="molecule type" value="Genomic_DNA"/>
</dbReference>
<dbReference type="AlphaFoldDB" id="A0A1I7LDF4"/>
<dbReference type="InterPro" id="IPR037914">
    <property type="entry name" value="SpoVT-AbrB_sf"/>
</dbReference>
<organism evidence="3 4">
    <name type="scientific">Alicyclobacillus macrosporangiidus</name>
    <dbReference type="NCBI Taxonomy" id="392015"/>
    <lineage>
        <taxon>Bacteria</taxon>
        <taxon>Bacillati</taxon>
        <taxon>Bacillota</taxon>
        <taxon>Bacilli</taxon>
        <taxon>Bacillales</taxon>
        <taxon>Alicyclobacillaceae</taxon>
        <taxon>Alicyclobacillus</taxon>
    </lineage>
</organism>
<sequence length="85" mass="9895">MKATGVVRQVDQLGRVVLPIELRRTLNIQEKDGLEIFTEGDQIILRKYEPGCIFCNEVEEVREFRGKMVCEKCREDLANVNVQVW</sequence>
<accession>A0A1I7LDF4</accession>
<evidence type="ECO:0000313" key="4">
    <source>
        <dbReference type="Proteomes" id="UP000183508"/>
    </source>
</evidence>
<dbReference type="Gene3D" id="2.10.260.10">
    <property type="match status" value="1"/>
</dbReference>
<dbReference type="Proteomes" id="UP000183508">
    <property type="component" value="Unassembled WGS sequence"/>
</dbReference>
<dbReference type="SMART" id="SM00966">
    <property type="entry name" value="SpoVT_AbrB"/>
    <property type="match status" value="1"/>
</dbReference>
<evidence type="ECO:0000256" key="1">
    <source>
        <dbReference type="PROSITE-ProRule" id="PRU01076"/>
    </source>
</evidence>
<dbReference type="STRING" id="392015.SAMN05421543_1388"/>
<keyword evidence="1" id="KW-0238">DNA-binding</keyword>
<dbReference type="NCBIfam" id="TIGR01439">
    <property type="entry name" value="lp_hng_hel_AbrB"/>
    <property type="match status" value="1"/>
</dbReference>
<protein>
    <submittedName>
        <fullName evidence="3">Transcriptional pleiotropic regulator of transition state genes</fullName>
    </submittedName>
</protein>
<proteinExistence type="predicted"/>
<dbReference type="OrthoDB" id="9782993at2"/>
<dbReference type="InterPro" id="IPR052731">
    <property type="entry name" value="B_subtilis_Trans_State_Reg"/>
</dbReference>
<evidence type="ECO:0000259" key="2">
    <source>
        <dbReference type="PROSITE" id="PS51740"/>
    </source>
</evidence>
<dbReference type="GO" id="GO:0003677">
    <property type="term" value="F:DNA binding"/>
    <property type="evidence" value="ECO:0007669"/>
    <property type="project" value="UniProtKB-UniRule"/>
</dbReference>
<dbReference type="PANTHER" id="PTHR36432">
    <property type="match status" value="1"/>
</dbReference>
<gene>
    <name evidence="3" type="ORF">SAMN05421543_1388</name>
</gene>
<reference evidence="4" key="1">
    <citation type="submission" date="2016-10" db="EMBL/GenBank/DDBJ databases">
        <authorList>
            <person name="Varghese N."/>
        </authorList>
    </citation>
    <scope>NUCLEOTIDE SEQUENCE [LARGE SCALE GENOMIC DNA]</scope>
    <source>
        <strain evidence="4">DSM 17980</strain>
    </source>
</reference>
<evidence type="ECO:0000313" key="3">
    <source>
        <dbReference type="EMBL" id="SFV07720.1"/>
    </source>
</evidence>
<dbReference type="InterPro" id="IPR007159">
    <property type="entry name" value="SpoVT-AbrB_dom"/>
</dbReference>
<dbReference type="RefSeq" id="WP_074956567.1">
    <property type="nucleotide sequence ID" value="NZ_FPBV01000038.1"/>
</dbReference>
<dbReference type="PROSITE" id="PS51740">
    <property type="entry name" value="SPOVT_ABRB"/>
    <property type="match status" value="1"/>
</dbReference>
<dbReference type="PANTHER" id="PTHR36432:SF4">
    <property type="entry name" value="TRANSITION STATE REGULATOR ABH-RELATED"/>
    <property type="match status" value="1"/>
</dbReference>
<feature type="domain" description="SpoVT-AbrB" evidence="2">
    <location>
        <begin position="5"/>
        <end position="50"/>
    </location>
</feature>
<name>A0A1I7LDF4_9BACL</name>
<dbReference type="Pfam" id="PF04014">
    <property type="entry name" value="MazE_antitoxin"/>
    <property type="match status" value="1"/>
</dbReference>